<accession>A0ABS5FT91</accession>
<protein>
    <submittedName>
        <fullName evidence="1">MprA protease, GlyGly-CTERM protein-sorting domain-containing form</fullName>
    </submittedName>
</protein>
<name>A0ABS5FT91_9BRAD</name>
<keyword evidence="1" id="KW-0378">Hydrolase</keyword>
<dbReference type="GO" id="GO:0006508">
    <property type="term" value="P:proteolysis"/>
    <property type="evidence" value="ECO:0007669"/>
    <property type="project" value="UniProtKB-KW"/>
</dbReference>
<evidence type="ECO:0000313" key="2">
    <source>
        <dbReference type="Proteomes" id="UP001315278"/>
    </source>
</evidence>
<dbReference type="Proteomes" id="UP001315278">
    <property type="component" value="Unassembled WGS sequence"/>
</dbReference>
<comment type="caution">
    <text evidence="1">The sequence shown here is derived from an EMBL/GenBank/DDBJ whole genome shotgun (WGS) entry which is preliminary data.</text>
</comment>
<organism evidence="1 2">
    <name type="scientific">Bradyrhizobium jicamae</name>
    <dbReference type="NCBI Taxonomy" id="280332"/>
    <lineage>
        <taxon>Bacteria</taxon>
        <taxon>Pseudomonadati</taxon>
        <taxon>Pseudomonadota</taxon>
        <taxon>Alphaproteobacteria</taxon>
        <taxon>Hyphomicrobiales</taxon>
        <taxon>Nitrobacteraceae</taxon>
        <taxon>Bradyrhizobium</taxon>
    </lineage>
</organism>
<reference evidence="2" key="1">
    <citation type="journal article" date="2021" name="ISME J.">
        <title>Evolutionary origin and ecological implication of a unique nif island in free-living Bradyrhizobium lineages.</title>
        <authorList>
            <person name="Tao J."/>
        </authorList>
    </citation>
    <scope>NUCLEOTIDE SEQUENCE [LARGE SCALE GENOMIC DNA]</scope>
    <source>
        <strain evidence="2">SZCCT0434</strain>
    </source>
</reference>
<sequence length="28" mass="3016">MVPVASGLLVALGLLAFGRRRTFRFPLG</sequence>
<evidence type="ECO:0000313" key="1">
    <source>
        <dbReference type="EMBL" id="MBR0799839.1"/>
    </source>
</evidence>
<proteinExistence type="predicted"/>
<keyword evidence="1" id="KW-0645">Protease</keyword>
<dbReference type="RefSeq" id="WP_212396469.1">
    <property type="nucleotide sequence ID" value="NZ_JAFCJH010000044.1"/>
</dbReference>
<gene>
    <name evidence="1" type="primary">mprA</name>
    <name evidence="1" type="ORF">JQ615_31170</name>
</gene>
<dbReference type="NCBIfam" id="TIGR03867">
    <property type="entry name" value="MprA_tail"/>
    <property type="match status" value="1"/>
</dbReference>
<dbReference type="InterPro" id="IPR021206">
    <property type="entry name" value="MprA_tail"/>
</dbReference>
<keyword evidence="2" id="KW-1185">Reference proteome</keyword>
<dbReference type="EMBL" id="JAFCJH010000044">
    <property type="protein sequence ID" value="MBR0799839.1"/>
    <property type="molecule type" value="Genomic_DNA"/>
</dbReference>
<dbReference type="GO" id="GO:0008233">
    <property type="term" value="F:peptidase activity"/>
    <property type="evidence" value="ECO:0007669"/>
    <property type="project" value="UniProtKB-KW"/>
</dbReference>